<dbReference type="Gene3D" id="3.40.47.10">
    <property type="match status" value="2"/>
</dbReference>
<evidence type="ECO:0008006" key="7">
    <source>
        <dbReference type="Google" id="ProtNLM"/>
    </source>
</evidence>
<dbReference type="SUPFAM" id="SSF53901">
    <property type="entry name" value="Thiolase-like"/>
    <property type="match status" value="2"/>
</dbReference>
<comment type="caution">
    <text evidence="5">The sequence shown here is derived from an EMBL/GenBank/DDBJ whole genome shotgun (WGS) entry which is preliminary data.</text>
</comment>
<dbReference type="GO" id="GO:0006084">
    <property type="term" value="P:acetyl-CoA metabolic process"/>
    <property type="evidence" value="ECO:0007669"/>
    <property type="project" value="InterPro"/>
</dbReference>
<dbReference type="InterPro" id="IPR013746">
    <property type="entry name" value="HMG_CoA_synt_C_dom"/>
</dbReference>
<dbReference type="InterPro" id="IPR013528">
    <property type="entry name" value="HMG_CoA_synth_N"/>
</dbReference>
<dbReference type="GO" id="GO:0004421">
    <property type="term" value="F:hydroxymethylglutaryl-CoA synthase activity"/>
    <property type="evidence" value="ECO:0007669"/>
    <property type="project" value="InterPro"/>
</dbReference>
<protein>
    <recommendedName>
        <fullName evidence="7">Hydroxymethylglutaryl-CoA synthase</fullName>
    </recommendedName>
</protein>
<evidence type="ECO:0000256" key="1">
    <source>
        <dbReference type="ARBA" id="ARBA00007061"/>
    </source>
</evidence>
<reference evidence="5" key="1">
    <citation type="journal article" date="2022" name="Front. Genet.">
        <title>Chromosome-Scale Assembly of the Dendrobium nobile Genome Provides Insights Into the Molecular Mechanism of the Biosynthesis of the Medicinal Active Ingredient of Dendrobium.</title>
        <authorList>
            <person name="Xu Q."/>
            <person name="Niu S.-C."/>
            <person name="Li K.-L."/>
            <person name="Zheng P.-J."/>
            <person name="Zhang X.-J."/>
            <person name="Jia Y."/>
            <person name="Liu Y."/>
            <person name="Niu Y.-X."/>
            <person name="Yu L.-H."/>
            <person name="Chen D.-F."/>
            <person name="Zhang G.-Q."/>
        </authorList>
    </citation>
    <scope>NUCLEOTIDE SEQUENCE</scope>
    <source>
        <tissue evidence="5">Leaf</tissue>
    </source>
</reference>
<accession>A0A8T3B3D6</accession>
<evidence type="ECO:0000256" key="2">
    <source>
        <dbReference type="ARBA" id="ARBA00022679"/>
    </source>
</evidence>
<keyword evidence="2" id="KW-0808">Transferase</keyword>
<dbReference type="Pfam" id="PF08540">
    <property type="entry name" value="HMG_CoA_synt_C"/>
    <property type="match status" value="1"/>
</dbReference>
<name>A0A8T3B3D6_DENNO</name>
<evidence type="ECO:0000313" key="5">
    <source>
        <dbReference type="EMBL" id="KAI0502608.1"/>
    </source>
</evidence>
<dbReference type="EMBL" id="JAGYWB010000012">
    <property type="protein sequence ID" value="KAI0502608.1"/>
    <property type="molecule type" value="Genomic_DNA"/>
</dbReference>
<gene>
    <name evidence="5" type="ORF">KFK09_017563</name>
</gene>
<dbReference type="PANTHER" id="PTHR43323:SF2">
    <property type="entry name" value="HYDROXYMETHYLGLUTARYL-COA SYNTHASE"/>
    <property type="match status" value="1"/>
</dbReference>
<dbReference type="PANTHER" id="PTHR43323">
    <property type="entry name" value="3-HYDROXY-3-METHYLGLUTARYL COENZYME A SYNTHASE"/>
    <property type="match status" value="1"/>
</dbReference>
<evidence type="ECO:0000259" key="3">
    <source>
        <dbReference type="Pfam" id="PF01154"/>
    </source>
</evidence>
<dbReference type="AlphaFoldDB" id="A0A8T3B3D6"/>
<dbReference type="GO" id="GO:0010142">
    <property type="term" value="P:farnesyl diphosphate biosynthetic process, mevalonate pathway"/>
    <property type="evidence" value="ECO:0007669"/>
    <property type="project" value="InterPro"/>
</dbReference>
<dbReference type="Pfam" id="PF01154">
    <property type="entry name" value="HMG_CoA_synt_N"/>
    <property type="match status" value="1"/>
</dbReference>
<proteinExistence type="inferred from homology"/>
<comment type="similarity">
    <text evidence="1">Belongs to the thiolase-like superfamily. HMG-CoA synthase family.</text>
</comment>
<dbReference type="OrthoDB" id="1269963at2759"/>
<organism evidence="5 6">
    <name type="scientific">Dendrobium nobile</name>
    <name type="common">Orchid</name>
    <dbReference type="NCBI Taxonomy" id="94219"/>
    <lineage>
        <taxon>Eukaryota</taxon>
        <taxon>Viridiplantae</taxon>
        <taxon>Streptophyta</taxon>
        <taxon>Embryophyta</taxon>
        <taxon>Tracheophyta</taxon>
        <taxon>Spermatophyta</taxon>
        <taxon>Magnoliopsida</taxon>
        <taxon>Liliopsida</taxon>
        <taxon>Asparagales</taxon>
        <taxon>Orchidaceae</taxon>
        <taxon>Epidendroideae</taxon>
        <taxon>Malaxideae</taxon>
        <taxon>Dendrobiinae</taxon>
        <taxon>Dendrobium</taxon>
    </lineage>
</organism>
<evidence type="ECO:0000259" key="4">
    <source>
        <dbReference type="Pfam" id="PF08540"/>
    </source>
</evidence>
<dbReference type="SMR" id="A0A8T3B3D6"/>
<feature type="domain" description="Hydroxymethylglutaryl-coenzyme A synthase N-terminal" evidence="3">
    <location>
        <begin position="146"/>
        <end position="215"/>
    </location>
</feature>
<dbReference type="InterPro" id="IPR016039">
    <property type="entry name" value="Thiolase-like"/>
</dbReference>
<feature type="domain" description="Hydroxymethylglutaryl-coenzyme A synthase C-terminal" evidence="4">
    <location>
        <begin position="244"/>
        <end position="351"/>
    </location>
</feature>
<sequence length="362" mass="41931">MRRKYFRRNFCAGSPFTTRVKPAKIFPPEIRRKCYFLTDFGHFSDENVRRKLTRAIQLIPLSYKLFMCYQRTQKIELDELDRTVDDSRFRREEKDSRFSTFTKRVKRDYGLCAFSKRMKMIQVVTLLLEKCQIGPKKIGCLEDGNEINIDIEGVDYTNAYYGGIAALFNCVNWVESSSRDGIYELVVCTYNMVLSPARPTCGAAYITILIRQNDPIIFESKYRRTHMSHIYDFYKHVLASEYLLVQKSFSRLYFNDYLRQSSHVDSNAKAKPEPIANLTGDESYQNLFKHFYDEKVQPSTLMPKQVGNMYTASLYAALASVIHNKHETLGGQRIVNFAFGSGLASCSHSNLMMANIHSAYQT</sequence>
<evidence type="ECO:0000313" key="6">
    <source>
        <dbReference type="Proteomes" id="UP000829196"/>
    </source>
</evidence>
<dbReference type="Proteomes" id="UP000829196">
    <property type="component" value="Unassembled WGS sequence"/>
</dbReference>
<keyword evidence="6" id="KW-1185">Reference proteome</keyword>